<dbReference type="Pfam" id="PF01757">
    <property type="entry name" value="Acyl_transf_3"/>
    <property type="match status" value="1"/>
</dbReference>
<dbReference type="OrthoDB" id="65129at2"/>
<evidence type="ECO:0000256" key="6">
    <source>
        <dbReference type="ARBA" id="ARBA00023136"/>
    </source>
</evidence>
<dbReference type="GO" id="GO:0016413">
    <property type="term" value="F:O-acetyltransferase activity"/>
    <property type="evidence" value="ECO:0007669"/>
    <property type="project" value="TreeGrafter"/>
</dbReference>
<evidence type="ECO:0000256" key="4">
    <source>
        <dbReference type="ARBA" id="ARBA00022692"/>
    </source>
</evidence>
<evidence type="ECO:0000256" key="2">
    <source>
        <dbReference type="ARBA" id="ARBA00007400"/>
    </source>
</evidence>
<keyword evidence="6 7" id="KW-0472">Membrane</keyword>
<comment type="subcellular location">
    <subcellularLocation>
        <location evidence="1">Cell membrane</location>
        <topology evidence="1">Multi-pass membrane protein</topology>
    </subcellularLocation>
</comment>
<feature type="transmembrane region" description="Helical" evidence="7">
    <location>
        <begin position="160"/>
        <end position="181"/>
    </location>
</feature>
<dbReference type="Proteomes" id="UP000287756">
    <property type="component" value="Chromosome"/>
</dbReference>
<keyword evidence="4 7" id="KW-0812">Transmembrane</keyword>
<evidence type="ECO:0000313" key="10">
    <source>
        <dbReference type="Proteomes" id="UP000287756"/>
    </source>
</evidence>
<dbReference type="PANTHER" id="PTHR40074">
    <property type="entry name" value="O-ACETYLTRANSFERASE WECH"/>
    <property type="match status" value="1"/>
</dbReference>
<evidence type="ECO:0000259" key="8">
    <source>
        <dbReference type="Pfam" id="PF01757"/>
    </source>
</evidence>
<protein>
    <submittedName>
        <fullName evidence="9">Acyltransferase</fullName>
    </submittedName>
</protein>
<proteinExistence type="inferred from homology"/>
<name>A0A410MFB0_9BACI</name>
<feature type="transmembrane region" description="Helical" evidence="7">
    <location>
        <begin position="48"/>
        <end position="67"/>
    </location>
</feature>
<evidence type="ECO:0000256" key="3">
    <source>
        <dbReference type="ARBA" id="ARBA00022475"/>
    </source>
</evidence>
<evidence type="ECO:0000256" key="7">
    <source>
        <dbReference type="SAM" id="Phobius"/>
    </source>
</evidence>
<dbReference type="GO" id="GO:0009246">
    <property type="term" value="P:enterobacterial common antigen biosynthetic process"/>
    <property type="evidence" value="ECO:0007669"/>
    <property type="project" value="TreeGrafter"/>
</dbReference>
<keyword evidence="3" id="KW-1003">Cell membrane</keyword>
<keyword evidence="9" id="KW-0012">Acyltransferase</keyword>
<keyword evidence="5 7" id="KW-1133">Transmembrane helix</keyword>
<keyword evidence="9" id="KW-0808">Transferase</keyword>
<feature type="transmembrane region" description="Helical" evidence="7">
    <location>
        <begin position="314"/>
        <end position="336"/>
    </location>
</feature>
<feature type="domain" description="Acyltransferase 3" evidence="8">
    <location>
        <begin position="9"/>
        <end position="336"/>
    </location>
</feature>
<evidence type="ECO:0000256" key="5">
    <source>
        <dbReference type="ARBA" id="ARBA00022989"/>
    </source>
</evidence>
<dbReference type="PANTHER" id="PTHR40074:SF2">
    <property type="entry name" value="O-ACETYLTRANSFERASE WECH"/>
    <property type="match status" value="1"/>
</dbReference>
<reference evidence="9 10" key="1">
    <citation type="submission" date="2018-01" db="EMBL/GenBank/DDBJ databases">
        <title>The whole genome sequencing and assembly of Halobacillus litoralis ERB031 strain.</title>
        <authorList>
            <person name="Lee S.-J."/>
            <person name="Park M.-K."/>
            <person name="Kim J.-Y."/>
            <person name="Lee Y.-J."/>
            <person name="Yi H."/>
            <person name="Bahn Y.-S."/>
            <person name="Kim J.F."/>
            <person name="Lee D.-W."/>
        </authorList>
    </citation>
    <scope>NUCLEOTIDE SEQUENCE [LARGE SCALE GENOMIC DNA]</scope>
    <source>
        <strain evidence="9 10">ERB 031</strain>
    </source>
</reference>
<evidence type="ECO:0000313" key="9">
    <source>
        <dbReference type="EMBL" id="QAS53424.1"/>
    </source>
</evidence>
<feature type="transmembrane region" description="Helical" evidence="7">
    <location>
        <begin position="244"/>
        <end position="266"/>
    </location>
</feature>
<organism evidence="9 10">
    <name type="scientific">Halobacillus litoralis</name>
    <dbReference type="NCBI Taxonomy" id="45668"/>
    <lineage>
        <taxon>Bacteria</taxon>
        <taxon>Bacillati</taxon>
        <taxon>Bacillota</taxon>
        <taxon>Bacilli</taxon>
        <taxon>Bacillales</taxon>
        <taxon>Bacillaceae</taxon>
        <taxon>Halobacillus</taxon>
    </lineage>
</organism>
<feature type="transmembrane region" description="Helical" evidence="7">
    <location>
        <begin position="286"/>
        <end position="308"/>
    </location>
</feature>
<sequence>MSKQRIDSIFLLRTMAMMMVVLVHVTATYLSALPEGSSIYQFYHFVNWSIRVEAGVFIMLTALVFFYKYKDQPMDRAELITYYKKRALYIVLPYLIWALFYEGYSIWAGTRNFDWIAILSRIVQGKSYYQLHFIFQIVQLYMVFPLLLYVIQQSFLVRKYLWLIGLVVEAGFHIISERFSLLPPELFVGHLGTYFLGGWIGLHYVTLKEKLSLTRNLWLTAATCVSGFIFLYTSYYIYTYDIHLLSRGTYLIGNMLYLISGSYLLFQLSEWVAKKSPPFIASIRNIAIYSFGFYLLHPVVLNGVRNFIPIYPGGWFHLTILFRFSGTILFCFIIIWTCHRFFPWPGLFFGKLPERPNVWKKRGAL</sequence>
<dbReference type="AlphaFoldDB" id="A0A410MFB0"/>
<feature type="transmembrane region" description="Helical" evidence="7">
    <location>
        <begin position="187"/>
        <end position="205"/>
    </location>
</feature>
<evidence type="ECO:0000256" key="1">
    <source>
        <dbReference type="ARBA" id="ARBA00004651"/>
    </source>
</evidence>
<dbReference type="KEGG" id="hli:HLI_15070"/>
<dbReference type="InterPro" id="IPR002656">
    <property type="entry name" value="Acyl_transf_3_dom"/>
</dbReference>
<dbReference type="GO" id="GO:0005886">
    <property type="term" value="C:plasma membrane"/>
    <property type="evidence" value="ECO:0007669"/>
    <property type="project" value="UniProtKB-SubCell"/>
</dbReference>
<accession>A0A410MFB0</accession>
<dbReference type="EMBL" id="CP026118">
    <property type="protein sequence ID" value="QAS53424.1"/>
    <property type="molecule type" value="Genomic_DNA"/>
</dbReference>
<feature type="transmembrane region" description="Helical" evidence="7">
    <location>
        <begin position="217"/>
        <end position="238"/>
    </location>
</feature>
<dbReference type="RefSeq" id="WP_128525701.1">
    <property type="nucleotide sequence ID" value="NZ_CP026118.1"/>
</dbReference>
<comment type="similarity">
    <text evidence="2">Belongs to the acyltransferase 3 family.</text>
</comment>
<feature type="transmembrane region" description="Helical" evidence="7">
    <location>
        <begin position="87"/>
        <end position="107"/>
    </location>
</feature>
<gene>
    <name evidence="9" type="ORF">HLI_15070</name>
</gene>
<feature type="transmembrane region" description="Helical" evidence="7">
    <location>
        <begin position="127"/>
        <end position="148"/>
    </location>
</feature>